<feature type="domain" description="DHFR" evidence="6">
    <location>
        <begin position="3"/>
        <end position="172"/>
    </location>
</feature>
<keyword evidence="8" id="KW-1185">Reference proteome</keyword>
<evidence type="ECO:0000256" key="1">
    <source>
        <dbReference type="ARBA" id="ARBA00004903"/>
    </source>
</evidence>
<sequence length="173" mass="19607">MPTLAMIFAVSTNGIIGINGNIPWHIPEDFKWFKEKTLGHAVIMGRKTWESLGNKPLPGRTNYVLSSNGNLKGDGYIHVKSLDEALELSQNEKKVFIIGGERLFKDGLSRCSEFYRTVVDMDIDCSSDDVTEIAKFEEYIDPIKWRFISCHKGVTTASRNPGLGYSLQYWARR</sequence>
<reference evidence="7 8" key="1">
    <citation type="submission" date="2019-06" db="EMBL/GenBank/DDBJ databases">
        <title>A distant relative of Phikzvirus genus phages from a therapeutic phage collection.</title>
        <authorList>
            <person name="Hejnowicz M.S."/>
            <person name="Dabrowski K."/>
            <person name="Gawor J."/>
            <person name="Weber-Dabrowska B."/>
            <person name="Gromadka R."/>
            <person name="Lobocka M.B."/>
        </authorList>
    </citation>
    <scope>NUCLEOTIDE SEQUENCE [LARGE SCALE GENOMIC DNA]</scope>
</reference>
<dbReference type="Pfam" id="PF00186">
    <property type="entry name" value="DHFR_1"/>
    <property type="match status" value="1"/>
</dbReference>
<keyword evidence="4" id="KW-0521">NADP</keyword>
<evidence type="ECO:0000259" key="6">
    <source>
        <dbReference type="PROSITE" id="PS51330"/>
    </source>
</evidence>
<evidence type="ECO:0000313" key="7">
    <source>
        <dbReference type="EMBL" id="QEM41732.1"/>
    </source>
</evidence>
<dbReference type="GO" id="GO:0046654">
    <property type="term" value="P:tetrahydrofolate biosynthetic process"/>
    <property type="evidence" value="ECO:0007669"/>
    <property type="project" value="InterPro"/>
</dbReference>
<name>A0A5C1K797_9CAUD</name>
<dbReference type="GO" id="GO:0046452">
    <property type="term" value="P:dihydrofolate metabolic process"/>
    <property type="evidence" value="ECO:0007669"/>
    <property type="project" value="TreeGrafter"/>
</dbReference>
<evidence type="ECO:0000256" key="2">
    <source>
        <dbReference type="ARBA" id="ARBA00012856"/>
    </source>
</evidence>
<evidence type="ECO:0000256" key="3">
    <source>
        <dbReference type="ARBA" id="ARBA00022563"/>
    </source>
</evidence>
<dbReference type="CDD" id="cd00209">
    <property type="entry name" value="DHFR"/>
    <property type="match status" value="1"/>
</dbReference>
<dbReference type="InterPro" id="IPR001796">
    <property type="entry name" value="DHFR_dom"/>
</dbReference>
<dbReference type="GeneID" id="77936753"/>
<dbReference type="GO" id="GO:0004146">
    <property type="term" value="F:dihydrofolate reductase activity"/>
    <property type="evidence" value="ECO:0007669"/>
    <property type="project" value="UniProtKB-EC"/>
</dbReference>
<dbReference type="PROSITE" id="PS51330">
    <property type="entry name" value="DHFR_2"/>
    <property type="match status" value="1"/>
</dbReference>
<evidence type="ECO:0000313" key="8">
    <source>
        <dbReference type="Proteomes" id="UP000322144"/>
    </source>
</evidence>
<dbReference type="Gene3D" id="3.40.430.10">
    <property type="entry name" value="Dihydrofolate Reductase, subunit A"/>
    <property type="match status" value="1"/>
</dbReference>
<dbReference type="PRINTS" id="PR00070">
    <property type="entry name" value="DHFR"/>
</dbReference>
<dbReference type="GO" id="GO:0046655">
    <property type="term" value="P:folic acid metabolic process"/>
    <property type="evidence" value="ECO:0007669"/>
    <property type="project" value="TreeGrafter"/>
</dbReference>
<keyword evidence="5 7" id="KW-0560">Oxidoreductase</keyword>
<dbReference type="RefSeq" id="YP_010660743.1">
    <property type="nucleotide sequence ID" value="NC_070882.1"/>
</dbReference>
<dbReference type="KEGG" id="vg:77936753"/>
<protein>
    <recommendedName>
        <fullName evidence="2">dihydrofolate reductase</fullName>
        <ecNumber evidence="2">1.5.1.3</ecNumber>
    </recommendedName>
</protein>
<dbReference type="EC" id="1.5.1.3" evidence="2"/>
<dbReference type="GO" id="GO:0006730">
    <property type="term" value="P:one-carbon metabolic process"/>
    <property type="evidence" value="ECO:0007669"/>
    <property type="project" value="UniProtKB-KW"/>
</dbReference>
<keyword evidence="3" id="KW-0554">One-carbon metabolism</keyword>
<dbReference type="GO" id="GO:0050661">
    <property type="term" value="F:NADP binding"/>
    <property type="evidence" value="ECO:0007669"/>
    <property type="project" value="InterPro"/>
</dbReference>
<dbReference type="PANTHER" id="PTHR48069">
    <property type="entry name" value="DIHYDROFOLATE REDUCTASE"/>
    <property type="match status" value="1"/>
</dbReference>
<dbReference type="EMBL" id="MN103543">
    <property type="protein sequence ID" value="QEM41732.1"/>
    <property type="molecule type" value="Genomic_DNA"/>
</dbReference>
<dbReference type="Proteomes" id="UP000322144">
    <property type="component" value="Segment"/>
</dbReference>
<evidence type="ECO:0000256" key="5">
    <source>
        <dbReference type="ARBA" id="ARBA00023002"/>
    </source>
</evidence>
<proteinExistence type="predicted"/>
<evidence type="ECO:0000256" key="4">
    <source>
        <dbReference type="ARBA" id="ARBA00022857"/>
    </source>
</evidence>
<dbReference type="InterPro" id="IPR024072">
    <property type="entry name" value="DHFR-like_dom_sf"/>
</dbReference>
<dbReference type="InterPro" id="IPR012259">
    <property type="entry name" value="DHFR"/>
</dbReference>
<accession>A0A5C1K797</accession>
<dbReference type="PANTHER" id="PTHR48069:SF3">
    <property type="entry name" value="DIHYDROFOLATE REDUCTASE"/>
    <property type="match status" value="1"/>
</dbReference>
<dbReference type="SUPFAM" id="SSF53597">
    <property type="entry name" value="Dihydrofolate reductase-like"/>
    <property type="match status" value="1"/>
</dbReference>
<comment type="pathway">
    <text evidence="1">Cofactor biosynthesis; tetrahydrofolate biosynthesis; 5,6,7,8-tetrahydrofolate from 7,8-dihydrofolate: step 1/1.</text>
</comment>
<organism evidence="7 8">
    <name type="scientific">Pseudomonas phage vB_PaeM_PS119XW</name>
    <dbReference type="NCBI Taxonomy" id="2601632"/>
    <lineage>
        <taxon>Viruses</taxon>
        <taxon>Duplodnaviria</taxon>
        <taxon>Heunggongvirae</taxon>
        <taxon>Uroviricota</taxon>
        <taxon>Caudoviricetes</taxon>
        <taxon>Chimalliviridae</taxon>
        <taxon>Pawinskivirus</taxon>
        <taxon>Pawinskivirus PS119XW</taxon>
    </lineage>
</organism>